<dbReference type="InterPro" id="IPR028994">
    <property type="entry name" value="Integrin_alpha_N"/>
</dbReference>
<dbReference type="OrthoDB" id="5481797at2"/>
<dbReference type="Gene3D" id="2.130.10.130">
    <property type="entry name" value="Integrin alpha, N-terminal"/>
    <property type="match status" value="1"/>
</dbReference>
<dbReference type="InterPro" id="IPR027039">
    <property type="entry name" value="Crtac1"/>
</dbReference>
<dbReference type="STRING" id="391625.PPSIR1_19449"/>
<evidence type="ECO:0000259" key="3">
    <source>
        <dbReference type="Pfam" id="PF07593"/>
    </source>
</evidence>
<sequence>MRAAAVPLVIPLLLGACRGPSLSQDEGDEANTESSPDGEDTDSGTGEDEGFDPFVCADWGPEPPPVASALPPPSACPDAGCPMFTDITLEAGLATVQFAQTHPAQQNCMFPRPTSGGLLPFQDCEPQWFTGGVSVGDVDRDGFPDLFMTRLSAPDHLFLNQGDGTFVDVAEAVGLGACTFTNGTNFGDIDNDGDLDILVTGVGVGRHYLYVNLLSETGQLRFEEQGEARGFALSSDTLHSGESVTLGDYDRDGWLDVHVNEWLRIEQLPPEGDPDFDVHRARLLRNLGASDPGAFVDTTVAAGVDLDGLDEDGTFAFSSTFADFDGDGWQDLAIAVDFARSRMFWNVGPNAESPGFYDGSGAAKVNRESNAMGSTWGDLDLDGRLDWYVTSIAELDDECEPGEEPPCWAGSGNRLYRYIGNREFALGTDAAGIRDGAWAWGAAFFDADNDGDLDLTLANGWPGRDLNGGLYHADTPMRLWMNHTGSGLEMSEEGALRNVDDDRQGRSVVAFDYDRDGDLDLLVTNHAGTPALLRNDGGNENPWLRVALTGSGPTNRDARGAVVRVQVTPESPWQVKEVGAGSHFLGEGELIQHFGLGPGVESVHRVVVTWPASEQQQELNDVAAGQLLELQEP</sequence>
<dbReference type="RefSeq" id="WP_006973731.1">
    <property type="nucleotide sequence ID" value="NZ_ABCS01000052.1"/>
</dbReference>
<reference evidence="4 5" key="1">
    <citation type="submission" date="2007-06" db="EMBL/GenBank/DDBJ databases">
        <authorList>
            <person name="Shimkets L."/>
            <person name="Ferriera S."/>
            <person name="Johnson J."/>
            <person name="Kravitz S."/>
            <person name="Beeson K."/>
            <person name="Sutton G."/>
            <person name="Rogers Y.-H."/>
            <person name="Friedman R."/>
            <person name="Frazier M."/>
            <person name="Venter J.C."/>
        </authorList>
    </citation>
    <scope>NUCLEOTIDE SEQUENCE [LARGE SCALE GENOMIC DNA]</scope>
    <source>
        <strain evidence="4 5">SIR-1</strain>
    </source>
</reference>
<dbReference type="AlphaFoldDB" id="A6GAI9"/>
<dbReference type="InterPro" id="IPR013517">
    <property type="entry name" value="FG-GAP"/>
</dbReference>
<name>A6GAI9_9BACT</name>
<evidence type="ECO:0000256" key="1">
    <source>
        <dbReference type="ARBA" id="ARBA00022729"/>
    </source>
</evidence>
<proteinExistence type="predicted"/>
<evidence type="ECO:0000313" key="5">
    <source>
        <dbReference type="Proteomes" id="UP000005801"/>
    </source>
</evidence>
<dbReference type="Pfam" id="PF13517">
    <property type="entry name" value="FG-GAP_3"/>
    <property type="match status" value="2"/>
</dbReference>
<comment type="caution">
    <text evidence="4">The sequence shown here is derived from an EMBL/GenBank/DDBJ whole genome shotgun (WGS) entry which is preliminary data.</text>
</comment>
<dbReference type="Proteomes" id="UP000005801">
    <property type="component" value="Unassembled WGS sequence"/>
</dbReference>
<dbReference type="PANTHER" id="PTHR16026:SF0">
    <property type="entry name" value="CARTILAGE ACIDIC PROTEIN 1"/>
    <property type="match status" value="1"/>
</dbReference>
<feature type="compositionally biased region" description="Acidic residues" evidence="2">
    <location>
        <begin position="25"/>
        <end position="51"/>
    </location>
</feature>
<feature type="domain" description="ASPIC/UnbV" evidence="3">
    <location>
        <begin position="558"/>
        <end position="628"/>
    </location>
</feature>
<dbReference type="InterPro" id="IPR011519">
    <property type="entry name" value="UnbV_ASPIC"/>
</dbReference>
<feature type="compositionally biased region" description="Pro residues" evidence="2">
    <location>
        <begin position="61"/>
        <end position="72"/>
    </location>
</feature>
<dbReference type="Pfam" id="PF07593">
    <property type="entry name" value="UnbV_ASPIC"/>
    <property type="match status" value="1"/>
</dbReference>
<feature type="region of interest" description="Disordered" evidence="2">
    <location>
        <begin position="19"/>
        <end position="72"/>
    </location>
</feature>
<organism evidence="4 5">
    <name type="scientific">Plesiocystis pacifica SIR-1</name>
    <dbReference type="NCBI Taxonomy" id="391625"/>
    <lineage>
        <taxon>Bacteria</taxon>
        <taxon>Pseudomonadati</taxon>
        <taxon>Myxococcota</taxon>
        <taxon>Polyangia</taxon>
        <taxon>Nannocystales</taxon>
        <taxon>Nannocystaceae</taxon>
        <taxon>Plesiocystis</taxon>
    </lineage>
</organism>
<dbReference type="SUPFAM" id="SSF69318">
    <property type="entry name" value="Integrin alpha N-terminal domain"/>
    <property type="match status" value="1"/>
</dbReference>
<keyword evidence="1" id="KW-0732">Signal</keyword>
<dbReference type="eggNOG" id="COG0457">
    <property type="taxonomic scope" value="Bacteria"/>
</dbReference>
<dbReference type="PANTHER" id="PTHR16026">
    <property type="entry name" value="CARTILAGE ACIDIC PROTEIN 1"/>
    <property type="match status" value="1"/>
</dbReference>
<gene>
    <name evidence="4" type="ORF">PPSIR1_19449</name>
</gene>
<dbReference type="EMBL" id="ABCS01000052">
    <property type="protein sequence ID" value="EDM77051.1"/>
    <property type="molecule type" value="Genomic_DNA"/>
</dbReference>
<dbReference type="PROSITE" id="PS51257">
    <property type="entry name" value="PROKAR_LIPOPROTEIN"/>
    <property type="match status" value="1"/>
</dbReference>
<protein>
    <recommendedName>
        <fullName evidence="3">ASPIC/UnbV domain-containing protein</fullName>
    </recommendedName>
</protein>
<evidence type="ECO:0000313" key="4">
    <source>
        <dbReference type="EMBL" id="EDM77051.1"/>
    </source>
</evidence>
<keyword evidence="5" id="KW-1185">Reference proteome</keyword>
<evidence type="ECO:0000256" key="2">
    <source>
        <dbReference type="SAM" id="MobiDB-lite"/>
    </source>
</evidence>
<accession>A6GAI9</accession>